<evidence type="ECO:0000256" key="2">
    <source>
        <dbReference type="ARBA" id="ARBA00022679"/>
    </source>
</evidence>
<keyword evidence="1 3" id="KW-0489">Methyltransferase</keyword>
<dbReference type="GeneID" id="57239451"/>
<dbReference type="OrthoDB" id="9803017at2"/>
<gene>
    <name evidence="3" type="ORF">HR08_06830</name>
</gene>
<dbReference type="eggNOG" id="COG0742">
    <property type="taxonomic scope" value="Bacteria"/>
</dbReference>
<accession>A0A099WUP2</accession>
<dbReference type="EMBL" id="JRAI01000059">
    <property type="protein sequence ID" value="KGN85285.1"/>
    <property type="molecule type" value="Genomic_DNA"/>
</dbReference>
<sequence length="179" mass="20939">MRVIRGKYGHRRFDVPKSFNARPTTDFAKENLFNILSNRFDFEGLSAIDLFSGTGSIALELVSRGCSSVTSVEKRREHAAFIRTLIKRLNEENCWRVFETDVFHFLERNKECRRFDLVFADPPYTLAELESLPTKVLESNILAEDGLFILEHPKDFSFTEHTRFEEHRAYGSVNFTFFR</sequence>
<reference evidence="3 4" key="1">
    <citation type="submission" date="2014-08" db="EMBL/GenBank/DDBJ databases">
        <title>Porphyromonas gulae strain:COT-052_OH1451 Genome sequencing.</title>
        <authorList>
            <person name="Wallis C."/>
            <person name="Deusch O."/>
            <person name="O'Flynn C."/>
            <person name="Davis I."/>
            <person name="Jospin G."/>
            <person name="Darling A.E."/>
            <person name="Coil D.A."/>
            <person name="Alexiev A."/>
            <person name="Horsfall A."/>
            <person name="Kirkwood N."/>
            <person name="Harris S."/>
            <person name="Eisen J.A."/>
        </authorList>
    </citation>
    <scope>NUCLEOTIDE SEQUENCE [LARGE SCALE GENOMIC DNA]</scope>
    <source>
        <strain evidence="4">COT-052 OH1451</strain>
    </source>
</reference>
<dbReference type="PIRSF" id="PIRSF004553">
    <property type="entry name" value="CHP00095"/>
    <property type="match status" value="1"/>
</dbReference>
<dbReference type="SUPFAM" id="SSF53335">
    <property type="entry name" value="S-adenosyl-L-methionine-dependent methyltransferases"/>
    <property type="match status" value="1"/>
</dbReference>
<dbReference type="PROSITE" id="PS00092">
    <property type="entry name" value="N6_MTASE"/>
    <property type="match status" value="1"/>
</dbReference>
<dbReference type="GO" id="GO:0031167">
    <property type="term" value="P:rRNA methylation"/>
    <property type="evidence" value="ECO:0007669"/>
    <property type="project" value="InterPro"/>
</dbReference>
<dbReference type="AlphaFoldDB" id="A0A099WUP2"/>
<dbReference type="PANTHER" id="PTHR43542">
    <property type="entry name" value="METHYLTRANSFERASE"/>
    <property type="match status" value="1"/>
</dbReference>
<comment type="caution">
    <text evidence="3">The sequence shown here is derived from an EMBL/GenBank/DDBJ whole genome shotgun (WGS) entry which is preliminary data.</text>
</comment>
<dbReference type="Proteomes" id="UP000030130">
    <property type="component" value="Unassembled WGS sequence"/>
</dbReference>
<name>A0A099WUP2_9PORP</name>
<organism evidence="3 4">
    <name type="scientific">Porphyromonas gulae</name>
    <dbReference type="NCBI Taxonomy" id="111105"/>
    <lineage>
        <taxon>Bacteria</taxon>
        <taxon>Pseudomonadati</taxon>
        <taxon>Bacteroidota</taxon>
        <taxon>Bacteroidia</taxon>
        <taxon>Bacteroidales</taxon>
        <taxon>Porphyromonadaceae</taxon>
        <taxon>Porphyromonas</taxon>
    </lineage>
</organism>
<dbReference type="InterPro" id="IPR029063">
    <property type="entry name" value="SAM-dependent_MTases_sf"/>
</dbReference>
<evidence type="ECO:0000256" key="1">
    <source>
        <dbReference type="ARBA" id="ARBA00022603"/>
    </source>
</evidence>
<dbReference type="CDD" id="cd02440">
    <property type="entry name" value="AdoMet_MTases"/>
    <property type="match status" value="1"/>
</dbReference>
<evidence type="ECO:0000313" key="3">
    <source>
        <dbReference type="EMBL" id="KGN85285.1"/>
    </source>
</evidence>
<dbReference type="STRING" id="111105.HR09_10270"/>
<dbReference type="PATRIC" id="fig|111105.18.peg.1887"/>
<proteinExistence type="predicted"/>
<dbReference type="GO" id="GO:0008168">
    <property type="term" value="F:methyltransferase activity"/>
    <property type="evidence" value="ECO:0007669"/>
    <property type="project" value="UniProtKB-KW"/>
</dbReference>
<dbReference type="Pfam" id="PF03602">
    <property type="entry name" value="Cons_hypoth95"/>
    <property type="match status" value="1"/>
</dbReference>
<dbReference type="GO" id="GO:0003676">
    <property type="term" value="F:nucleic acid binding"/>
    <property type="evidence" value="ECO:0007669"/>
    <property type="project" value="InterPro"/>
</dbReference>
<evidence type="ECO:0000313" key="4">
    <source>
        <dbReference type="Proteomes" id="UP000030130"/>
    </source>
</evidence>
<keyword evidence="2 3" id="KW-0808">Transferase</keyword>
<dbReference type="PANTHER" id="PTHR43542:SF1">
    <property type="entry name" value="METHYLTRANSFERASE"/>
    <property type="match status" value="1"/>
</dbReference>
<dbReference type="RefSeq" id="WP_018964427.1">
    <property type="nucleotide sequence ID" value="NZ_JQJE01000021.1"/>
</dbReference>
<dbReference type="Gene3D" id="3.40.50.150">
    <property type="entry name" value="Vaccinia Virus protein VP39"/>
    <property type="match status" value="1"/>
</dbReference>
<dbReference type="InterPro" id="IPR004398">
    <property type="entry name" value="RNA_MeTrfase_RsmD"/>
</dbReference>
<protein>
    <submittedName>
        <fullName evidence="3">Methyltransferase</fullName>
    </submittedName>
</protein>
<dbReference type="InterPro" id="IPR002052">
    <property type="entry name" value="DNA_methylase_N6_adenine_CS"/>
</dbReference>